<evidence type="ECO:0000313" key="1">
    <source>
        <dbReference type="EMBL" id="NMF64823.1"/>
    </source>
</evidence>
<dbReference type="RefSeq" id="WP_169266411.1">
    <property type="nucleotide sequence ID" value="NZ_QMEC01000079.1"/>
</dbReference>
<evidence type="ECO:0008006" key="3">
    <source>
        <dbReference type="Google" id="ProtNLM"/>
    </source>
</evidence>
<dbReference type="Proteomes" id="UP000762253">
    <property type="component" value="Unassembled WGS sequence"/>
</dbReference>
<evidence type="ECO:0000313" key="2">
    <source>
        <dbReference type="Proteomes" id="UP000762253"/>
    </source>
</evidence>
<keyword evidence="2" id="KW-1185">Reference proteome</keyword>
<organism evidence="1 2">
    <name type="scientific">Brasilonema octagenarum UFV-OR1</name>
    <dbReference type="NCBI Taxonomy" id="417115"/>
    <lineage>
        <taxon>Bacteria</taxon>
        <taxon>Bacillati</taxon>
        <taxon>Cyanobacteriota</taxon>
        <taxon>Cyanophyceae</taxon>
        <taxon>Nostocales</taxon>
        <taxon>Scytonemataceae</taxon>
        <taxon>Brasilonema</taxon>
        <taxon>Octagenarum group</taxon>
    </lineage>
</organism>
<comment type="caution">
    <text evidence="1">The sequence shown here is derived from an EMBL/GenBank/DDBJ whole genome shotgun (WGS) entry which is preliminary data.</text>
</comment>
<sequence length="81" mass="9286">MVQTAGNTQTQNPISNLEYDFLTVLHNKAEAIKAYDTYINDAQQAGSQPCVELFQKLRQSDIEHAKEIRHHLQEVMQKGKM</sequence>
<accession>A0ABX1M8D2</accession>
<name>A0ABX1M8D2_9CYAN</name>
<gene>
    <name evidence="1" type="ORF">DP115_19445</name>
</gene>
<reference evidence="1 2" key="1">
    <citation type="submission" date="2018-06" db="EMBL/GenBank/DDBJ databases">
        <title>Comparative genomics of Brasilonema spp. strains.</title>
        <authorList>
            <person name="Alvarenga D.O."/>
            <person name="Fiore M.F."/>
            <person name="Varani A.M."/>
        </authorList>
    </citation>
    <scope>NUCLEOTIDE SEQUENCE [LARGE SCALE GENOMIC DNA]</scope>
    <source>
        <strain evidence="1 2">UFV-OR1</strain>
    </source>
</reference>
<proteinExistence type="predicted"/>
<protein>
    <recommendedName>
        <fullName evidence="3">Ferritin-like diiron domain-containing protein</fullName>
    </recommendedName>
</protein>
<dbReference type="EMBL" id="QMEC01000079">
    <property type="protein sequence ID" value="NMF64823.1"/>
    <property type="molecule type" value="Genomic_DNA"/>
</dbReference>